<dbReference type="InterPro" id="IPR017985">
    <property type="entry name" value="MeTrfase_CN4_CS"/>
</dbReference>
<dbReference type="PANTHER" id="PTHR13370:SF3">
    <property type="entry name" value="TRNA (GUANINE(10)-N2)-METHYLTRANSFERASE HOMOLOG"/>
    <property type="match status" value="1"/>
</dbReference>
<reference evidence="12" key="1">
    <citation type="journal article" date="2015" name="Microbiology">
        <title>Genome of Methanoregula boonei 6A8 reveals adaptations to oligotrophic peatland environments.</title>
        <authorList>
            <person name="Braeuer S."/>
            <person name="Cadillo-Quiroz H."/>
            <person name="Kyrpides N."/>
            <person name="Woyke T."/>
            <person name="Goodwin L."/>
            <person name="Detter C."/>
            <person name="Podell S."/>
            <person name="Yavitt J.B."/>
            <person name="Zinder S.H."/>
        </authorList>
    </citation>
    <scope>NUCLEOTIDE SEQUENCE [LARGE SCALE GENOMIC DNA]</scope>
    <source>
        <strain evidence="12">DSM 21154 / JCM 14090 / 6A8</strain>
    </source>
</reference>
<dbReference type="Proteomes" id="UP000002408">
    <property type="component" value="Chromosome"/>
</dbReference>
<keyword evidence="6" id="KW-0238">DNA-binding</keyword>
<accession>A7I4Z4</accession>
<evidence type="ECO:0000256" key="1">
    <source>
        <dbReference type="ARBA" id="ARBA00010203"/>
    </source>
</evidence>
<dbReference type="GO" id="GO:0009307">
    <property type="term" value="P:DNA restriction-modification system"/>
    <property type="evidence" value="ECO:0007669"/>
    <property type="project" value="UniProtKB-KW"/>
</dbReference>
<evidence type="ECO:0000313" key="12">
    <source>
        <dbReference type="Proteomes" id="UP000002408"/>
    </source>
</evidence>
<evidence type="ECO:0000256" key="3">
    <source>
        <dbReference type="ARBA" id="ARBA00022679"/>
    </source>
</evidence>
<dbReference type="EC" id="2.1.1.113" evidence="8"/>
<evidence type="ECO:0000256" key="4">
    <source>
        <dbReference type="ARBA" id="ARBA00022691"/>
    </source>
</evidence>
<dbReference type="InterPro" id="IPR029063">
    <property type="entry name" value="SAM-dependent_MTases_sf"/>
</dbReference>
<feature type="region of interest" description="Disordered" evidence="9">
    <location>
        <begin position="1"/>
        <end position="31"/>
    </location>
</feature>
<name>A7I4Z4_METB6</name>
<feature type="compositionally biased region" description="Basic and acidic residues" evidence="9">
    <location>
        <begin position="1"/>
        <end position="11"/>
    </location>
</feature>
<keyword evidence="3" id="KW-0808">Transferase</keyword>
<evidence type="ECO:0000256" key="9">
    <source>
        <dbReference type="SAM" id="MobiDB-lite"/>
    </source>
</evidence>
<dbReference type="PRINTS" id="PR00508">
    <property type="entry name" value="S21N4MTFRASE"/>
</dbReference>
<dbReference type="EMBL" id="CP000780">
    <property type="protein sequence ID" value="ABS54805.1"/>
    <property type="molecule type" value="Genomic_DNA"/>
</dbReference>
<sequence length="292" mass="33635">MKQEKVKDKAGKAKVRKGSKDAKAPLPSRENPEIEPFVNRIFCGDALSVLSGMPSESVDLVITSPPYNFGHAYAQDPHDDTREWNDYFATLNAVWTECVRVLRPGGRMAVNVQPLFSDYVPTHHIISNQLLGLGLLWKAEFLWEKNNYNAKYTAWGSWKSPSMPYIKYTWEFVEIFDKGTHKKTGRREDIDITSDEFKEWVIGRWKIPPEHRMKEFDHPAMFPEELPRRVMKLFSYKNDIVIDPFNGAGTTTLAAAKCGRRFIGIDVSHQYCDTAVRRLREATDQRLPEPEP</sequence>
<dbReference type="KEGG" id="mbn:Mboo_0283"/>
<dbReference type="GO" id="GO:0015667">
    <property type="term" value="F:site-specific DNA-methyltransferase (cytosine-N4-specific) activity"/>
    <property type="evidence" value="ECO:0007669"/>
    <property type="project" value="UniProtKB-EC"/>
</dbReference>
<protein>
    <recommendedName>
        <fullName evidence="8">Type II methyltransferase</fullName>
        <ecNumber evidence="8">2.1.1.113</ecNumber>
    </recommendedName>
    <alternativeName>
        <fullName evidence="8">N-4 cytosine-specific methyltransferase</fullName>
    </alternativeName>
</protein>
<evidence type="ECO:0000256" key="2">
    <source>
        <dbReference type="ARBA" id="ARBA00022603"/>
    </source>
</evidence>
<dbReference type="HOGENOM" id="CLU_024927_2_2_2"/>
<dbReference type="GO" id="GO:0005737">
    <property type="term" value="C:cytoplasm"/>
    <property type="evidence" value="ECO:0007669"/>
    <property type="project" value="TreeGrafter"/>
</dbReference>
<dbReference type="GO" id="GO:0003677">
    <property type="term" value="F:DNA binding"/>
    <property type="evidence" value="ECO:0007669"/>
    <property type="project" value="UniProtKB-KW"/>
</dbReference>
<dbReference type="REBASE" id="15908">
    <property type="entry name" value="M.Mbo6A8ORF283P"/>
</dbReference>
<evidence type="ECO:0000256" key="5">
    <source>
        <dbReference type="ARBA" id="ARBA00022747"/>
    </source>
</evidence>
<keyword evidence="12" id="KW-1185">Reference proteome</keyword>
<dbReference type="STRING" id="456442.Mboo_0283"/>
<evidence type="ECO:0000256" key="6">
    <source>
        <dbReference type="ARBA" id="ARBA00023125"/>
    </source>
</evidence>
<dbReference type="RefSeq" id="WP_011991293.1">
    <property type="nucleotide sequence ID" value="NC_009712.1"/>
</dbReference>
<dbReference type="GeneID" id="5410305"/>
<keyword evidence="2 8" id="KW-0489">Methyltransferase</keyword>
<dbReference type="eggNOG" id="arCOG00115">
    <property type="taxonomic scope" value="Archaea"/>
</dbReference>
<proteinExistence type="inferred from homology"/>
<evidence type="ECO:0000256" key="8">
    <source>
        <dbReference type="RuleBase" id="RU362026"/>
    </source>
</evidence>
<dbReference type="InterPro" id="IPR002941">
    <property type="entry name" value="DNA_methylase_N4/N6"/>
</dbReference>
<comment type="similarity">
    <text evidence="1">Belongs to the N(4)/N(6)-methyltransferase family. N(4) subfamily.</text>
</comment>
<keyword evidence="5 8" id="KW-0680">Restriction system</keyword>
<feature type="domain" description="DNA methylase N-4/N-6" evidence="10">
    <location>
        <begin position="58"/>
        <end position="276"/>
    </location>
</feature>
<dbReference type="SUPFAM" id="SSF53335">
    <property type="entry name" value="S-adenosyl-L-methionine-dependent methyltransferases"/>
    <property type="match status" value="1"/>
</dbReference>
<dbReference type="InterPro" id="IPR001091">
    <property type="entry name" value="RM_Methyltransferase"/>
</dbReference>
<dbReference type="GO" id="GO:0032259">
    <property type="term" value="P:methylation"/>
    <property type="evidence" value="ECO:0007669"/>
    <property type="project" value="UniProtKB-KW"/>
</dbReference>
<dbReference type="Pfam" id="PF01555">
    <property type="entry name" value="N6_N4_Mtase"/>
    <property type="match status" value="1"/>
</dbReference>
<keyword evidence="4 8" id="KW-0949">S-adenosyl-L-methionine</keyword>
<gene>
    <name evidence="11" type="ordered locus">Mboo_0283</name>
</gene>
<dbReference type="AlphaFoldDB" id="A7I4Z4"/>
<dbReference type="OrthoDB" id="38200at2157"/>
<evidence type="ECO:0000256" key="7">
    <source>
        <dbReference type="ARBA" id="ARBA00049120"/>
    </source>
</evidence>
<dbReference type="Gene3D" id="3.40.50.150">
    <property type="entry name" value="Vaccinia Virus protein VP39"/>
    <property type="match status" value="1"/>
</dbReference>
<dbReference type="PANTHER" id="PTHR13370">
    <property type="entry name" value="RNA METHYLASE-RELATED"/>
    <property type="match status" value="1"/>
</dbReference>
<evidence type="ECO:0000313" key="11">
    <source>
        <dbReference type="EMBL" id="ABS54805.1"/>
    </source>
</evidence>
<evidence type="ECO:0000259" key="10">
    <source>
        <dbReference type="Pfam" id="PF01555"/>
    </source>
</evidence>
<organism evidence="11 12">
    <name type="scientific">Methanoregula boonei (strain DSM 21154 / JCM 14090 / 6A8)</name>
    <dbReference type="NCBI Taxonomy" id="456442"/>
    <lineage>
        <taxon>Archaea</taxon>
        <taxon>Methanobacteriati</taxon>
        <taxon>Methanobacteriota</taxon>
        <taxon>Stenosarchaea group</taxon>
        <taxon>Methanomicrobia</taxon>
        <taxon>Methanomicrobiales</taxon>
        <taxon>Methanoregulaceae</taxon>
        <taxon>Methanoregula</taxon>
    </lineage>
</organism>
<dbReference type="PROSITE" id="PS00093">
    <property type="entry name" value="N4_MTASE"/>
    <property type="match status" value="1"/>
</dbReference>
<dbReference type="GO" id="GO:0008170">
    <property type="term" value="F:N-methyltransferase activity"/>
    <property type="evidence" value="ECO:0007669"/>
    <property type="project" value="InterPro"/>
</dbReference>
<comment type="catalytic activity">
    <reaction evidence="7 8">
        <text>a 2'-deoxycytidine in DNA + S-adenosyl-L-methionine = an N(4)-methyl-2'-deoxycytidine in DNA + S-adenosyl-L-homocysteine + H(+)</text>
        <dbReference type="Rhea" id="RHEA:16857"/>
        <dbReference type="Rhea" id="RHEA-COMP:11369"/>
        <dbReference type="Rhea" id="RHEA-COMP:13674"/>
        <dbReference type="ChEBI" id="CHEBI:15378"/>
        <dbReference type="ChEBI" id="CHEBI:57856"/>
        <dbReference type="ChEBI" id="CHEBI:59789"/>
        <dbReference type="ChEBI" id="CHEBI:85452"/>
        <dbReference type="ChEBI" id="CHEBI:137933"/>
        <dbReference type="EC" id="2.1.1.113"/>
    </reaction>
</comment>